<dbReference type="CDD" id="cd06170">
    <property type="entry name" value="LuxR_C_like"/>
    <property type="match status" value="1"/>
</dbReference>
<keyword evidence="7" id="KW-1185">Reference proteome</keyword>
<feature type="transmembrane region" description="Helical" evidence="4">
    <location>
        <begin position="209"/>
        <end position="228"/>
    </location>
</feature>
<dbReference type="InterPro" id="IPR000792">
    <property type="entry name" value="Tscrpt_reg_LuxR_C"/>
</dbReference>
<keyword evidence="3" id="KW-0804">Transcription</keyword>
<dbReference type="EMBL" id="FNAO01000001">
    <property type="protein sequence ID" value="SDD60094.1"/>
    <property type="molecule type" value="Genomic_DNA"/>
</dbReference>
<sequence length="314" mass="36150">MLSLTFIVVFVLCFAIAIICILIGHELVNTYKSAFCRSYFYYLIAFFVFSLYAVWGQIGMQALLVAIHTTNDVEILVTHFIPVLGMPFFGIAMIMFLKMVFDLVEAPLKSSALSFHLIIFLIIATVLGGLYLGNKETLLLGKTISFYFILLIWGIEFLYLLFFTGIIVRHQNKVPPEKRKKVLQFTLLLVTGLLLRGVSLAFYEAVSWMLAPLILLYFISHLMALWYIRQQSDRLFAPIGAEQPNTDKKEHLYQKYRITPREQEVIEQLCLGKTNQQIADTLFISLQTVKDHTHRIYNKVGINSRMKLLQMVND</sequence>
<keyword evidence="4" id="KW-0472">Membrane</keyword>
<feature type="transmembrane region" description="Helical" evidence="4">
    <location>
        <begin position="144"/>
        <end position="170"/>
    </location>
</feature>
<dbReference type="Proteomes" id="UP000199109">
    <property type="component" value="Unassembled WGS sequence"/>
</dbReference>
<dbReference type="AlphaFoldDB" id="A0A1G6W2R9"/>
<feature type="transmembrane region" description="Helical" evidence="4">
    <location>
        <begin position="182"/>
        <end position="203"/>
    </location>
</feature>
<feature type="transmembrane region" description="Helical" evidence="4">
    <location>
        <begin position="79"/>
        <end position="101"/>
    </location>
</feature>
<keyword evidence="2" id="KW-0238">DNA-binding</keyword>
<reference evidence="6 7" key="1">
    <citation type="submission" date="2016-10" db="EMBL/GenBank/DDBJ databases">
        <authorList>
            <person name="de Groot N.N."/>
        </authorList>
    </citation>
    <scope>NUCLEOTIDE SEQUENCE [LARGE SCALE GENOMIC DNA]</scope>
    <source>
        <strain evidence="6 7">DSM 23421</strain>
    </source>
</reference>
<dbReference type="InterPro" id="IPR016032">
    <property type="entry name" value="Sig_transdc_resp-reg_C-effctor"/>
</dbReference>
<dbReference type="PROSITE" id="PS50043">
    <property type="entry name" value="HTH_LUXR_2"/>
    <property type="match status" value="1"/>
</dbReference>
<dbReference type="SMART" id="SM00421">
    <property type="entry name" value="HTH_LUXR"/>
    <property type="match status" value="1"/>
</dbReference>
<dbReference type="PANTHER" id="PTHR44688">
    <property type="entry name" value="DNA-BINDING TRANSCRIPTIONAL ACTIVATOR DEVR_DOSR"/>
    <property type="match status" value="1"/>
</dbReference>
<name>A0A1G6W2R9_9FLAO</name>
<dbReference type="Pfam" id="PF00196">
    <property type="entry name" value="GerE"/>
    <property type="match status" value="1"/>
</dbReference>
<keyword evidence="4" id="KW-0812">Transmembrane</keyword>
<accession>A0A1G6W2R9</accession>
<dbReference type="InterPro" id="IPR036388">
    <property type="entry name" value="WH-like_DNA-bd_sf"/>
</dbReference>
<dbReference type="STRING" id="641691.SAMN05421636_101165"/>
<feature type="transmembrane region" description="Helical" evidence="4">
    <location>
        <begin position="113"/>
        <end position="132"/>
    </location>
</feature>
<dbReference type="Gene3D" id="1.10.10.10">
    <property type="entry name" value="Winged helix-like DNA-binding domain superfamily/Winged helix DNA-binding domain"/>
    <property type="match status" value="1"/>
</dbReference>
<dbReference type="RefSeq" id="WP_091864764.1">
    <property type="nucleotide sequence ID" value="NZ_FNAO01000001.1"/>
</dbReference>
<organism evidence="6 7">
    <name type="scientific">Pricia antarctica</name>
    <dbReference type="NCBI Taxonomy" id="641691"/>
    <lineage>
        <taxon>Bacteria</taxon>
        <taxon>Pseudomonadati</taxon>
        <taxon>Bacteroidota</taxon>
        <taxon>Flavobacteriia</taxon>
        <taxon>Flavobacteriales</taxon>
        <taxon>Flavobacteriaceae</taxon>
        <taxon>Pricia</taxon>
    </lineage>
</organism>
<dbReference type="GO" id="GO:0003677">
    <property type="term" value="F:DNA binding"/>
    <property type="evidence" value="ECO:0007669"/>
    <property type="project" value="UniProtKB-KW"/>
</dbReference>
<dbReference type="SUPFAM" id="SSF46894">
    <property type="entry name" value="C-terminal effector domain of the bipartite response regulators"/>
    <property type="match status" value="1"/>
</dbReference>
<feature type="transmembrane region" description="Helical" evidence="4">
    <location>
        <begin position="6"/>
        <end position="28"/>
    </location>
</feature>
<feature type="transmembrane region" description="Helical" evidence="4">
    <location>
        <begin position="40"/>
        <end position="67"/>
    </location>
</feature>
<evidence type="ECO:0000256" key="1">
    <source>
        <dbReference type="ARBA" id="ARBA00023015"/>
    </source>
</evidence>
<evidence type="ECO:0000259" key="5">
    <source>
        <dbReference type="PROSITE" id="PS50043"/>
    </source>
</evidence>
<dbReference type="PROSITE" id="PS00622">
    <property type="entry name" value="HTH_LUXR_1"/>
    <property type="match status" value="1"/>
</dbReference>
<protein>
    <submittedName>
        <fullName evidence="6">Regulatory protein, luxR family</fullName>
    </submittedName>
</protein>
<evidence type="ECO:0000313" key="6">
    <source>
        <dbReference type="EMBL" id="SDD60094.1"/>
    </source>
</evidence>
<dbReference type="GO" id="GO:0006355">
    <property type="term" value="P:regulation of DNA-templated transcription"/>
    <property type="evidence" value="ECO:0007669"/>
    <property type="project" value="InterPro"/>
</dbReference>
<evidence type="ECO:0000313" key="7">
    <source>
        <dbReference type="Proteomes" id="UP000199109"/>
    </source>
</evidence>
<gene>
    <name evidence="6" type="ORF">SAMN05421636_101165</name>
</gene>
<dbReference type="PANTHER" id="PTHR44688:SF16">
    <property type="entry name" value="DNA-BINDING TRANSCRIPTIONAL ACTIVATOR DEVR_DOSR"/>
    <property type="match status" value="1"/>
</dbReference>
<dbReference type="PRINTS" id="PR00038">
    <property type="entry name" value="HTHLUXR"/>
</dbReference>
<dbReference type="OrthoDB" id="9797341at2"/>
<feature type="domain" description="HTH luxR-type" evidence="5">
    <location>
        <begin position="251"/>
        <end position="314"/>
    </location>
</feature>
<keyword evidence="1" id="KW-0805">Transcription regulation</keyword>
<evidence type="ECO:0000256" key="3">
    <source>
        <dbReference type="ARBA" id="ARBA00023163"/>
    </source>
</evidence>
<evidence type="ECO:0000256" key="4">
    <source>
        <dbReference type="SAM" id="Phobius"/>
    </source>
</evidence>
<proteinExistence type="predicted"/>
<evidence type="ECO:0000256" key="2">
    <source>
        <dbReference type="ARBA" id="ARBA00023125"/>
    </source>
</evidence>
<keyword evidence="4" id="KW-1133">Transmembrane helix</keyword>